<dbReference type="PIRSF" id="PIRSF016838">
    <property type="entry name" value="PafC"/>
    <property type="match status" value="1"/>
</dbReference>
<dbReference type="PROSITE" id="PS51000">
    <property type="entry name" value="HTH_DEOR_2"/>
    <property type="match status" value="1"/>
</dbReference>
<keyword evidence="2" id="KW-0804">Transcription</keyword>
<dbReference type="Pfam" id="PF08279">
    <property type="entry name" value="HTH_11"/>
    <property type="match status" value="1"/>
</dbReference>
<reference evidence="5" key="1">
    <citation type="journal article" date="2019" name="Int. J. Syst. Evol. Microbiol.">
        <title>The Global Catalogue of Microorganisms (GCM) 10K type strain sequencing project: providing services to taxonomists for standard genome sequencing and annotation.</title>
        <authorList>
            <consortium name="The Broad Institute Genomics Platform"/>
            <consortium name="The Broad Institute Genome Sequencing Center for Infectious Disease"/>
            <person name="Wu L."/>
            <person name="Ma J."/>
        </authorList>
    </citation>
    <scope>NUCLEOTIDE SEQUENCE [LARGE SCALE GENOMIC DNA]</scope>
    <source>
        <strain evidence="5">JCM 16540</strain>
    </source>
</reference>
<proteinExistence type="predicted"/>
<dbReference type="PROSITE" id="PS52050">
    <property type="entry name" value="WYL"/>
    <property type="match status" value="1"/>
</dbReference>
<dbReference type="InterPro" id="IPR013196">
    <property type="entry name" value="HTH_11"/>
</dbReference>
<feature type="domain" description="HTH deoR-type" evidence="3">
    <location>
        <begin position="2"/>
        <end position="57"/>
    </location>
</feature>
<protein>
    <submittedName>
        <fullName evidence="4">YafY family protein</fullName>
    </submittedName>
</protein>
<dbReference type="Pfam" id="PF13280">
    <property type="entry name" value="WYL"/>
    <property type="match status" value="1"/>
</dbReference>
<dbReference type="Gene3D" id="1.10.10.10">
    <property type="entry name" value="Winged helix-like DNA-binding domain superfamily/Winged helix DNA-binding domain"/>
    <property type="match status" value="1"/>
</dbReference>
<evidence type="ECO:0000259" key="3">
    <source>
        <dbReference type="PROSITE" id="PS51000"/>
    </source>
</evidence>
<evidence type="ECO:0000313" key="5">
    <source>
        <dbReference type="Proteomes" id="UP001500767"/>
    </source>
</evidence>
<gene>
    <name evidence="4" type="ORF">GCM10022197_39980</name>
</gene>
<dbReference type="SUPFAM" id="SSF46785">
    <property type="entry name" value="Winged helix' DNA-binding domain"/>
    <property type="match status" value="1"/>
</dbReference>
<dbReference type="InterPro" id="IPR057727">
    <property type="entry name" value="WCX_dom"/>
</dbReference>
<dbReference type="InterPro" id="IPR051534">
    <property type="entry name" value="CBASS_pafABC_assoc_protein"/>
</dbReference>
<organism evidence="4 5">
    <name type="scientific">Microlunatus spumicola</name>
    <dbReference type="NCBI Taxonomy" id="81499"/>
    <lineage>
        <taxon>Bacteria</taxon>
        <taxon>Bacillati</taxon>
        <taxon>Actinomycetota</taxon>
        <taxon>Actinomycetes</taxon>
        <taxon>Propionibacteriales</taxon>
        <taxon>Propionibacteriaceae</taxon>
        <taxon>Microlunatus</taxon>
    </lineage>
</organism>
<dbReference type="InterPro" id="IPR036390">
    <property type="entry name" value="WH_DNA-bd_sf"/>
</dbReference>
<sequence length="319" mass="34473">MRADRLMQVVALLRTHGRLSATELATRLEVSVRTVLRDMEALSAAGVPVYAERGRTGGFALLPGFRPAVEDLSPAETQALLLSGTGSVQAAGLDDALRSAVRKLSVRLAPELARSAEQLAQRVVVDPDGWFGGPDDLVHLATLQRAVFADRRVRVRYRGRNDVRPSARTLDPYGLLQAGRSWYLVAAHRGRPHTYRIDRVEAAEVLDEVSDRPADLDLRALWRELRAGFVRPPGLTVRLEVADGHLAEVRIMLGAVGSGQPRVVGEDPLVLEVEVLSTHAAVAALAGFADAVRVLEPPEVVAHLVASLRAASARYAEPG</sequence>
<dbReference type="PANTHER" id="PTHR34580:SF1">
    <property type="entry name" value="PROTEIN PAFC"/>
    <property type="match status" value="1"/>
</dbReference>
<dbReference type="Proteomes" id="UP001500767">
    <property type="component" value="Unassembled WGS sequence"/>
</dbReference>
<keyword evidence="1" id="KW-0805">Transcription regulation</keyword>
<comment type="caution">
    <text evidence="4">The sequence shown here is derived from an EMBL/GenBank/DDBJ whole genome shotgun (WGS) entry which is preliminary data.</text>
</comment>
<dbReference type="Pfam" id="PF25583">
    <property type="entry name" value="WCX"/>
    <property type="match status" value="1"/>
</dbReference>
<dbReference type="InterPro" id="IPR036388">
    <property type="entry name" value="WH-like_DNA-bd_sf"/>
</dbReference>
<dbReference type="PANTHER" id="PTHR34580">
    <property type="match status" value="1"/>
</dbReference>
<name>A0ABP6Y8H9_9ACTN</name>
<dbReference type="InterPro" id="IPR026881">
    <property type="entry name" value="WYL_dom"/>
</dbReference>
<evidence type="ECO:0000313" key="4">
    <source>
        <dbReference type="EMBL" id="GAA3578534.1"/>
    </source>
</evidence>
<evidence type="ECO:0000256" key="2">
    <source>
        <dbReference type="ARBA" id="ARBA00023163"/>
    </source>
</evidence>
<dbReference type="InterPro" id="IPR028349">
    <property type="entry name" value="PafC-like"/>
</dbReference>
<accession>A0ABP6Y8H9</accession>
<dbReference type="InterPro" id="IPR001034">
    <property type="entry name" value="DeoR_HTH"/>
</dbReference>
<keyword evidence="5" id="KW-1185">Reference proteome</keyword>
<dbReference type="EMBL" id="BAAAYR010000006">
    <property type="protein sequence ID" value="GAA3578534.1"/>
    <property type="molecule type" value="Genomic_DNA"/>
</dbReference>
<evidence type="ECO:0000256" key="1">
    <source>
        <dbReference type="ARBA" id="ARBA00023015"/>
    </source>
</evidence>